<dbReference type="InterPro" id="IPR036388">
    <property type="entry name" value="WH-like_DNA-bd_sf"/>
</dbReference>
<keyword evidence="1" id="KW-0597">Phosphoprotein</keyword>
<dbReference type="GO" id="GO:0000976">
    <property type="term" value="F:transcription cis-regulatory region binding"/>
    <property type="evidence" value="ECO:0007669"/>
    <property type="project" value="TreeGrafter"/>
</dbReference>
<dbReference type="GO" id="GO:0006355">
    <property type="term" value="P:regulation of DNA-templated transcription"/>
    <property type="evidence" value="ECO:0007669"/>
    <property type="project" value="InterPro"/>
</dbReference>
<evidence type="ECO:0000256" key="5">
    <source>
        <dbReference type="ARBA" id="ARBA00023163"/>
    </source>
</evidence>
<dbReference type="SUPFAM" id="SSF46894">
    <property type="entry name" value="C-terminal effector domain of the bipartite response regulators"/>
    <property type="match status" value="1"/>
</dbReference>
<dbReference type="PROSITE" id="PS51755">
    <property type="entry name" value="OMPR_PHOB"/>
    <property type="match status" value="1"/>
</dbReference>
<dbReference type="Proteomes" id="UP000462362">
    <property type="component" value="Unassembled WGS sequence"/>
</dbReference>
<dbReference type="CDD" id="cd17574">
    <property type="entry name" value="REC_OmpR"/>
    <property type="match status" value="1"/>
</dbReference>
<evidence type="ECO:0000256" key="3">
    <source>
        <dbReference type="ARBA" id="ARBA00023015"/>
    </source>
</evidence>
<dbReference type="EMBL" id="WNCL01000014">
    <property type="protein sequence ID" value="MTU43200.1"/>
    <property type="molecule type" value="Genomic_DNA"/>
</dbReference>
<gene>
    <name evidence="6" type="ORF">GMD42_06105</name>
</gene>
<evidence type="ECO:0000256" key="2">
    <source>
        <dbReference type="ARBA" id="ARBA00023012"/>
    </source>
</evidence>
<dbReference type="Gene3D" id="1.10.10.10">
    <property type="entry name" value="Winged helix-like DNA-binding domain superfamily/Winged helix DNA-binding domain"/>
    <property type="match status" value="1"/>
</dbReference>
<accession>A0A6I3S907</accession>
<dbReference type="RefSeq" id="WP_021868517.1">
    <property type="nucleotide sequence ID" value="NZ_CALXOM010000037.1"/>
</dbReference>
<keyword evidence="5" id="KW-0804">Transcription</keyword>
<dbReference type="Pfam" id="PF00072">
    <property type="entry name" value="Response_reg"/>
    <property type="match status" value="1"/>
</dbReference>
<dbReference type="PROSITE" id="PS50110">
    <property type="entry name" value="RESPONSE_REGULATORY"/>
    <property type="match status" value="1"/>
</dbReference>
<dbReference type="GO" id="GO:0032993">
    <property type="term" value="C:protein-DNA complex"/>
    <property type="evidence" value="ECO:0007669"/>
    <property type="project" value="TreeGrafter"/>
</dbReference>
<evidence type="ECO:0000313" key="6">
    <source>
        <dbReference type="EMBL" id="MTU43200.1"/>
    </source>
</evidence>
<name>A0A6I3S907_9BURK</name>
<dbReference type="SUPFAM" id="SSF52172">
    <property type="entry name" value="CheY-like"/>
    <property type="match status" value="1"/>
</dbReference>
<dbReference type="GO" id="GO:0005829">
    <property type="term" value="C:cytosol"/>
    <property type="evidence" value="ECO:0007669"/>
    <property type="project" value="TreeGrafter"/>
</dbReference>
<dbReference type="Pfam" id="PF00486">
    <property type="entry name" value="Trans_reg_C"/>
    <property type="match status" value="1"/>
</dbReference>
<sequence>MTERTTILIVDDESKIRRLLSRSLEAEGFDVAVADSAMSASEYLKNGHCDLIILDYMMPEIDGMAFLAELRKKSSIPVIMLSAREEIAKKTQALELGADDYVVKPFSIEEMTARIRAILRRSGGVKTGSAATVQAVNGPLVMDPDKRTCRYKDQEIRLADTEFRLLFILVKRPGTIFTHEDLLRRVWGPEFIGELNYLRVSLSRIRKKLTAAGFPGSAISSYSGIGYYIEDLSEEDL</sequence>
<dbReference type="PANTHER" id="PTHR48111">
    <property type="entry name" value="REGULATOR OF RPOS"/>
    <property type="match status" value="1"/>
</dbReference>
<organism evidence="6 7">
    <name type="scientific">Parasutterella excrementihominis</name>
    <dbReference type="NCBI Taxonomy" id="487175"/>
    <lineage>
        <taxon>Bacteria</taxon>
        <taxon>Pseudomonadati</taxon>
        <taxon>Pseudomonadota</taxon>
        <taxon>Betaproteobacteria</taxon>
        <taxon>Burkholderiales</taxon>
        <taxon>Sutterellaceae</taxon>
        <taxon>Parasutterella</taxon>
    </lineage>
</organism>
<comment type="caution">
    <text evidence="6">The sequence shown here is derived from an EMBL/GenBank/DDBJ whole genome shotgun (WGS) entry which is preliminary data.</text>
</comment>
<protein>
    <submittedName>
        <fullName evidence="6">Response regulator</fullName>
    </submittedName>
</protein>
<dbReference type="PANTHER" id="PTHR48111:SF1">
    <property type="entry name" value="TWO-COMPONENT RESPONSE REGULATOR ORR33"/>
    <property type="match status" value="1"/>
</dbReference>
<keyword evidence="3" id="KW-0805">Transcription regulation</keyword>
<dbReference type="Gene3D" id="6.10.250.690">
    <property type="match status" value="1"/>
</dbReference>
<keyword evidence="4" id="KW-0238">DNA-binding</keyword>
<dbReference type="InterPro" id="IPR016032">
    <property type="entry name" value="Sig_transdc_resp-reg_C-effctor"/>
</dbReference>
<evidence type="ECO:0000256" key="1">
    <source>
        <dbReference type="ARBA" id="ARBA00022553"/>
    </source>
</evidence>
<dbReference type="SMART" id="SM00448">
    <property type="entry name" value="REC"/>
    <property type="match status" value="1"/>
</dbReference>
<dbReference type="GO" id="GO:0000156">
    <property type="term" value="F:phosphorelay response regulator activity"/>
    <property type="evidence" value="ECO:0007669"/>
    <property type="project" value="TreeGrafter"/>
</dbReference>
<dbReference type="CDD" id="cd00383">
    <property type="entry name" value="trans_reg_C"/>
    <property type="match status" value="1"/>
</dbReference>
<keyword evidence="2" id="KW-0902">Two-component regulatory system</keyword>
<dbReference type="InterPro" id="IPR001867">
    <property type="entry name" value="OmpR/PhoB-type_DNA-bd"/>
</dbReference>
<proteinExistence type="predicted"/>
<reference evidence="6 7" key="1">
    <citation type="journal article" date="2019" name="Nat. Med.">
        <title>A library of human gut bacterial isolates paired with longitudinal multiomics data enables mechanistic microbiome research.</title>
        <authorList>
            <person name="Poyet M."/>
            <person name="Groussin M."/>
            <person name="Gibbons S.M."/>
            <person name="Avila-Pacheco J."/>
            <person name="Jiang X."/>
            <person name="Kearney S.M."/>
            <person name="Perrotta A.R."/>
            <person name="Berdy B."/>
            <person name="Zhao S."/>
            <person name="Lieberman T.D."/>
            <person name="Swanson P.K."/>
            <person name="Smith M."/>
            <person name="Roesemann S."/>
            <person name="Alexander J.E."/>
            <person name="Rich S.A."/>
            <person name="Livny J."/>
            <person name="Vlamakis H."/>
            <person name="Clish C."/>
            <person name="Bullock K."/>
            <person name="Deik A."/>
            <person name="Scott J."/>
            <person name="Pierce K.A."/>
            <person name="Xavier R.J."/>
            <person name="Alm E.J."/>
        </authorList>
    </citation>
    <scope>NUCLEOTIDE SEQUENCE [LARGE SCALE GENOMIC DNA]</scope>
    <source>
        <strain evidence="6 7">BIOML-A2</strain>
    </source>
</reference>
<dbReference type="FunFam" id="3.40.50.2300:FF:000001">
    <property type="entry name" value="DNA-binding response regulator PhoB"/>
    <property type="match status" value="1"/>
</dbReference>
<evidence type="ECO:0000313" key="7">
    <source>
        <dbReference type="Proteomes" id="UP000462362"/>
    </source>
</evidence>
<dbReference type="InterPro" id="IPR011006">
    <property type="entry name" value="CheY-like_superfamily"/>
</dbReference>
<dbReference type="Gene3D" id="3.40.50.2300">
    <property type="match status" value="1"/>
</dbReference>
<dbReference type="InterPro" id="IPR001789">
    <property type="entry name" value="Sig_transdc_resp-reg_receiver"/>
</dbReference>
<dbReference type="InterPro" id="IPR039420">
    <property type="entry name" value="WalR-like"/>
</dbReference>
<dbReference type="SMART" id="SM00862">
    <property type="entry name" value="Trans_reg_C"/>
    <property type="match status" value="1"/>
</dbReference>
<dbReference type="AlphaFoldDB" id="A0A6I3S907"/>
<evidence type="ECO:0000256" key="4">
    <source>
        <dbReference type="ARBA" id="ARBA00023125"/>
    </source>
</evidence>